<dbReference type="EMBL" id="CZKB01000014">
    <property type="protein sequence ID" value="CUR60412.1"/>
    <property type="molecule type" value="Genomic_DNA"/>
</dbReference>
<feature type="transmembrane region" description="Helical" evidence="7">
    <location>
        <begin position="393"/>
        <end position="414"/>
    </location>
</feature>
<feature type="transmembrane region" description="Helical" evidence="7">
    <location>
        <begin position="62"/>
        <end position="86"/>
    </location>
</feature>
<proteinExistence type="predicted"/>
<feature type="transmembrane region" description="Helical" evidence="7">
    <location>
        <begin position="157"/>
        <end position="178"/>
    </location>
</feature>
<dbReference type="InterPro" id="IPR020846">
    <property type="entry name" value="MFS_dom"/>
</dbReference>
<feature type="transmembrane region" description="Helical" evidence="7">
    <location>
        <begin position="98"/>
        <end position="117"/>
    </location>
</feature>
<keyword evidence="5 7" id="KW-0472">Membrane</keyword>
<feature type="transmembrane region" description="Helical" evidence="7">
    <location>
        <begin position="274"/>
        <end position="293"/>
    </location>
</feature>
<evidence type="ECO:0000256" key="5">
    <source>
        <dbReference type="ARBA" id="ARBA00023136"/>
    </source>
</evidence>
<dbReference type="PROSITE" id="PS50850">
    <property type="entry name" value="MFS"/>
    <property type="match status" value="1"/>
</dbReference>
<feature type="transmembrane region" description="Helical" evidence="7">
    <location>
        <begin position="305"/>
        <end position="323"/>
    </location>
</feature>
<evidence type="ECO:0000259" key="8">
    <source>
        <dbReference type="PROSITE" id="PS50850"/>
    </source>
</evidence>
<feature type="transmembrane region" description="Helical" evidence="7">
    <location>
        <begin position="364"/>
        <end position="387"/>
    </location>
</feature>
<feature type="transmembrane region" description="Helical" evidence="7">
    <location>
        <begin position="31"/>
        <end position="50"/>
    </location>
</feature>
<accession>A0A2P2CHD6</accession>
<gene>
    <name evidence="9" type="ORF">NOCA1210090</name>
</gene>
<evidence type="ECO:0000256" key="1">
    <source>
        <dbReference type="ARBA" id="ARBA00004141"/>
    </source>
</evidence>
<evidence type="ECO:0000256" key="6">
    <source>
        <dbReference type="SAM" id="MobiDB-lite"/>
    </source>
</evidence>
<evidence type="ECO:0000256" key="3">
    <source>
        <dbReference type="ARBA" id="ARBA00022692"/>
    </source>
</evidence>
<feature type="transmembrane region" description="Helical" evidence="7">
    <location>
        <begin position="240"/>
        <end position="262"/>
    </location>
</feature>
<sequence>MTHPAVSGETAAAQQHDPQPGALDAAGLRRVVTVLSTVQIVSWGVLYYAFAAVQSSITTDTGWSSVAVTGAFSLAQLCSGGAGIWVGRHIDAYGPRRVMTAASLTAIPGIAAVALAPNLAVFYLGWMLTGVAMAGTLYPPAFAALTHWGGTRRVQALTTLTLVAGLASTVFAPLASVLDDAFGWRAAYLVLLTGLVVVTVPLHWWGLGLPWHVGHAEHAGSEHREHARARVGGVARSAPFVLLTLANALTGLAVFAVVINLVPMLVEQGMSRNLAAVALGLGGVGQVAGRLGYARFAAATSVTTRGVLVLAGVAVSTAALALAPPAPGLLIVLGMLLGLARGVYTLVHATAVTDRWGPASYGTLNGILSAPALVAAAVAPFAGAMLAEMLGSYANAFLVLAGVAGLAAVLMLGATPVDRRRSAFSARRARRGEA</sequence>
<dbReference type="Pfam" id="PF07690">
    <property type="entry name" value="MFS_1"/>
    <property type="match status" value="1"/>
</dbReference>
<feature type="transmembrane region" description="Helical" evidence="7">
    <location>
        <begin position="184"/>
        <end position="205"/>
    </location>
</feature>
<comment type="subcellular location">
    <subcellularLocation>
        <location evidence="1">Membrane</location>
        <topology evidence="1">Multi-pass membrane protein</topology>
    </subcellularLocation>
</comment>
<dbReference type="PANTHER" id="PTHR43385:SF1">
    <property type="entry name" value="RIBOFLAVIN TRANSPORTER RIBJ"/>
    <property type="match status" value="1"/>
</dbReference>
<dbReference type="GO" id="GO:0016020">
    <property type="term" value="C:membrane"/>
    <property type="evidence" value="ECO:0007669"/>
    <property type="project" value="UniProtKB-SubCell"/>
</dbReference>
<dbReference type="AlphaFoldDB" id="A0A2P2CHD6"/>
<reference evidence="9" key="1">
    <citation type="submission" date="2015-08" db="EMBL/GenBank/DDBJ databases">
        <authorList>
            <person name="Babu N.S."/>
            <person name="Beckwith C.J."/>
            <person name="Beseler K.G."/>
            <person name="Brison A."/>
            <person name="Carone J.V."/>
            <person name="Caskin T.P."/>
            <person name="Diamond M."/>
            <person name="Durham M.E."/>
            <person name="Foxe J.M."/>
            <person name="Go M."/>
            <person name="Henderson B.A."/>
            <person name="Jones I.B."/>
            <person name="McGettigan J.A."/>
            <person name="Micheletti S.J."/>
            <person name="Nasrallah M.E."/>
            <person name="Ortiz D."/>
            <person name="Piller C.R."/>
            <person name="Privatt S.R."/>
            <person name="Schneider S.L."/>
            <person name="Sharp S."/>
            <person name="Smith T.C."/>
            <person name="Stanton J.D."/>
            <person name="Ullery H.E."/>
            <person name="Wilson R.J."/>
            <person name="Serrano M.G."/>
            <person name="Buck G."/>
            <person name="Lee V."/>
            <person name="Wang Y."/>
            <person name="Carvalho R."/>
            <person name="Voegtly L."/>
            <person name="Shi R."/>
            <person name="Duckworth R."/>
            <person name="Johnson A."/>
            <person name="Loviza R."/>
            <person name="Walstead R."/>
            <person name="Shah Z."/>
            <person name="Kiflezghi M."/>
            <person name="Wade K."/>
            <person name="Ball S.L."/>
            <person name="Bradley K.W."/>
            <person name="Asai D.J."/>
            <person name="Bowman C.A."/>
            <person name="Russell D.A."/>
            <person name="Pope W.H."/>
            <person name="Jacobs-Sera D."/>
            <person name="Hendrix R.W."/>
            <person name="Hatfull G.F."/>
        </authorList>
    </citation>
    <scope>NUCLEOTIDE SEQUENCE</scope>
</reference>
<dbReference type="SUPFAM" id="SSF103473">
    <property type="entry name" value="MFS general substrate transporter"/>
    <property type="match status" value="1"/>
</dbReference>
<dbReference type="InterPro" id="IPR052983">
    <property type="entry name" value="MFS_Riboflavin_Transporter"/>
</dbReference>
<keyword evidence="2" id="KW-0813">Transport</keyword>
<dbReference type="PANTHER" id="PTHR43385">
    <property type="entry name" value="RIBOFLAVIN TRANSPORTER RIBJ"/>
    <property type="match status" value="1"/>
</dbReference>
<feature type="region of interest" description="Disordered" evidence="6">
    <location>
        <begin position="1"/>
        <end position="20"/>
    </location>
</feature>
<dbReference type="InterPro" id="IPR011701">
    <property type="entry name" value="MFS"/>
</dbReference>
<protein>
    <submittedName>
        <fullName evidence="9">Putative Permease of the major facilitator superfamily MFS_1</fullName>
    </submittedName>
</protein>
<feature type="transmembrane region" description="Helical" evidence="7">
    <location>
        <begin position="329"/>
        <end position="352"/>
    </location>
</feature>
<feature type="transmembrane region" description="Helical" evidence="7">
    <location>
        <begin position="123"/>
        <end position="145"/>
    </location>
</feature>
<feature type="domain" description="Major facilitator superfamily (MFS) profile" evidence="8">
    <location>
        <begin position="22"/>
        <end position="419"/>
    </location>
</feature>
<keyword evidence="4 7" id="KW-1133">Transmembrane helix</keyword>
<dbReference type="Gene3D" id="1.20.1250.20">
    <property type="entry name" value="MFS general substrate transporter like domains"/>
    <property type="match status" value="1"/>
</dbReference>
<evidence type="ECO:0000256" key="7">
    <source>
        <dbReference type="SAM" id="Phobius"/>
    </source>
</evidence>
<evidence type="ECO:0000256" key="2">
    <source>
        <dbReference type="ARBA" id="ARBA00022448"/>
    </source>
</evidence>
<name>A0A2P2CHD6_9ZZZZ</name>
<dbReference type="InterPro" id="IPR036259">
    <property type="entry name" value="MFS_trans_sf"/>
</dbReference>
<keyword evidence="3 7" id="KW-0812">Transmembrane</keyword>
<dbReference type="GO" id="GO:0022857">
    <property type="term" value="F:transmembrane transporter activity"/>
    <property type="evidence" value="ECO:0007669"/>
    <property type="project" value="InterPro"/>
</dbReference>
<evidence type="ECO:0000313" key="9">
    <source>
        <dbReference type="EMBL" id="CUR60412.1"/>
    </source>
</evidence>
<evidence type="ECO:0000256" key="4">
    <source>
        <dbReference type="ARBA" id="ARBA00022989"/>
    </source>
</evidence>
<organism evidence="9">
    <name type="scientific">metagenome</name>
    <dbReference type="NCBI Taxonomy" id="256318"/>
    <lineage>
        <taxon>unclassified sequences</taxon>
        <taxon>metagenomes</taxon>
    </lineage>
</organism>